<dbReference type="EMBL" id="VDGH01000007">
    <property type="protein sequence ID" value="TQR12408.1"/>
    <property type="molecule type" value="Genomic_DNA"/>
</dbReference>
<dbReference type="InterPro" id="IPR019260">
    <property type="entry name" value="DUF2262"/>
</dbReference>
<evidence type="ECO:0000313" key="3">
    <source>
        <dbReference type="Proteomes" id="UP000317316"/>
    </source>
</evidence>
<protein>
    <submittedName>
        <fullName evidence="2">DUF2262 domain-containing protein</fullName>
    </submittedName>
</protein>
<comment type="caution">
    <text evidence="2">The sequence shown here is derived from an EMBL/GenBank/DDBJ whole genome shotgun (WGS) entry which is preliminary data.</text>
</comment>
<sequence length="152" mass="17955">MEKIIRSELIGVFTYNEDTKTFEASKGKIHWQLNIIDELVNQNEMLKRAEALFLVLEEFNRKAKTAIAEKLINHKNDFWPEYDEDDENLNWDAVDAGEYDVTKEEFAEAISLYDIEIREKDIYCEYNDGNLFGGHRIHAHFDNDYKLLNTEV</sequence>
<accession>A0A544T4N1</accession>
<evidence type="ECO:0000259" key="1">
    <source>
        <dbReference type="Pfam" id="PF10020"/>
    </source>
</evidence>
<gene>
    <name evidence="2" type="ORF">FG382_12305</name>
</gene>
<proteinExistence type="predicted"/>
<dbReference type="Pfam" id="PF10020">
    <property type="entry name" value="DUF2262"/>
    <property type="match status" value="1"/>
</dbReference>
<dbReference type="OrthoDB" id="2607041at2"/>
<keyword evidence="3" id="KW-1185">Reference proteome</keyword>
<dbReference type="AlphaFoldDB" id="A0A544T4N1"/>
<dbReference type="RefSeq" id="WP_142539188.1">
    <property type="nucleotide sequence ID" value="NZ_BMIE01000006.1"/>
</dbReference>
<evidence type="ECO:0000313" key="2">
    <source>
        <dbReference type="EMBL" id="TQR12408.1"/>
    </source>
</evidence>
<organism evidence="2 3">
    <name type="scientific">Psychrobacillus lasiicapitis</name>
    <dbReference type="NCBI Taxonomy" id="1636719"/>
    <lineage>
        <taxon>Bacteria</taxon>
        <taxon>Bacillati</taxon>
        <taxon>Bacillota</taxon>
        <taxon>Bacilli</taxon>
        <taxon>Bacillales</taxon>
        <taxon>Bacillaceae</taxon>
        <taxon>Psychrobacillus</taxon>
    </lineage>
</organism>
<reference evidence="2 3" key="1">
    <citation type="submission" date="2019-05" db="EMBL/GenBank/DDBJ databases">
        <title>Psychrobacillus vulpis sp. nov., a new species isolated from feces of a red fox that inhabits in The Tablas de Daimiel Natural Park, Albacete, Spain.</title>
        <authorList>
            <person name="Rodriguez M."/>
            <person name="Reina J.C."/>
            <person name="Bejar V."/>
            <person name="Llamas I."/>
        </authorList>
    </citation>
    <scope>NUCLEOTIDE SEQUENCE [LARGE SCALE GENOMIC DNA]</scope>
    <source>
        <strain evidence="2 3">NEAU-3TGS17</strain>
    </source>
</reference>
<dbReference type="Proteomes" id="UP000317316">
    <property type="component" value="Unassembled WGS sequence"/>
</dbReference>
<feature type="domain" description="DUF2262" evidence="1">
    <location>
        <begin position="8"/>
        <end position="150"/>
    </location>
</feature>
<name>A0A544T4N1_9BACI</name>